<keyword evidence="2" id="KW-0560">Oxidoreductase</keyword>
<proteinExistence type="inferred from homology"/>
<feature type="active site" evidence="4">
    <location>
        <position position="175"/>
    </location>
</feature>
<reference evidence="7" key="2">
    <citation type="submission" date="2020-09" db="EMBL/GenBank/DDBJ databases">
        <authorList>
            <person name="Sun Q."/>
            <person name="Kim S."/>
        </authorList>
    </citation>
    <scope>NUCLEOTIDE SEQUENCE</scope>
    <source>
        <strain evidence="7">KCTC 22169</strain>
    </source>
</reference>
<dbReference type="SUPFAM" id="SSF48179">
    <property type="entry name" value="6-phosphogluconate dehydrogenase C-terminal domain-like"/>
    <property type="match status" value="1"/>
</dbReference>
<evidence type="ECO:0000259" key="6">
    <source>
        <dbReference type="Pfam" id="PF14833"/>
    </source>
</evidence>
<dbReference type="AlphaFoldDB" id="A0A918NF24"/>
<dbReference type="Gene3D" id="3.40.50.720">
    <property type="entry name" value="NAD(P)-binding Rossmann-like Domain"/>
    <property type="match status" value="1"/>
</dbReference>
<organism evidence="7 8">
    <name type="scientific">Saccharospirillum salsuginis</name>
    <dbReference type="NCBI Taxonomy" id="418750"/>
    <lineage>
        <taxon>Bacteria</taxon>
        <taxon>Pseudomonadati</taxon>
        <taxon>Pseudomonadota</taxon>
        <taxon>Gammaproteobacteria</taxon>
        <taxon>Oceanospirillales</taxon>
        <taxon>Saccharospirillaceae</taxon>
        <taxon>Saccharospirillum</taxon>
    </lineage>
</organism>
<reference evidence="7" key="1">
    <citation type="journal article" date="2014" name="Int. J. Syst. Evol. Microbiol.">
        <title>Complete genome sequence of Corynebacterium casei LMG S-19264T (=DSM 44701T), isolated from a smear-ripened cheese.</title>
        <authorList>
            <consortium name="US DOE Joint Genome Institute (JGI-PGF)"/>
            <person name="Walter F."/>
            <person name="Albersmeier A."/>
            <person name="Kalinowski J."/>
            <person name="Ruckert C."/>
        </authorList>
    </citation>
    <scope>NUCLEOTIDE SEQUENCE</scope>
    <source>
        <strain evidence="7">KCTC 22169</strain>
    </source>
</reference>
<dbReference type="InterPro" id="IPR015815">
    <property type="entry name" value="HIBADH-related"/>
</dbReference>
<dbReference type="InterPro" id="IPR013328">
    <property type="entry name" value="6PGD_dom2"/>
</dbReference>
<gene>
    <name evidence="7" type="ORF">GCM10007392_32920</name>
</gene>
<evidence type="ECO:0000256" key="3">
    <source>
        <dbReference type="ARBA" id="ARBA00023027"/>
    </source>
</evidence>
<dbReference type="InterPro" id="IPR029154">
    <property type="entry name" value="HIBADH-like_NADP-bd"/>
</dbReference>
<sequence>MKPIKTVAFLGLGVMGYPMAGHLQRAGFDVCVYNRTATKAEQWQQEYGGRWAETPKEAAEGADAVLMCVGNDDDVRSVVFGDTGALAGMAAGSLLVDHTTTSADLARELDAACREHQVGFVDAPVSGGQAGAENAKLTIMCGGETTDFDRAVPLFEAMGHRWRRLGPAGSGQLCKMVNQVCIAGLLQGLSEGIRLAQVSGLDVAEVVDVLGGGAAQSWQMDNRALTMAEDKFDFGFAIDWMRKDLEYALAEAKRVGLDMPVADLVNGFYRELQDQGMNRCDTSVLIRRLGTRKA</sequence>
<evidence type="ECO:0000256" key="1">
    <source>
        <dbReference type="ARBA" id="ARBA00009080"/>
    </source>
</evidence>
<protein>
    <submittedName>
        <fullName evidence="7">3-hydroxyisobutyrate dehydrogenase</fullName>
    </submittedName>
</protein>
<dbReference type="Pfam" id="PF03446">
    <property type="entry name" value="NAD_binding_2"/>
    <property type="match status" value="1"/>
</dbReference>
<dbReference type="EMBL" id="BMXR01000008">
    <property type="protein sequence ID" value="GGX62439.1"/>
    <property type="molecule type" value="Genomic_DNA"/>
</dbReference>
<evidence type="ECO:0000313" key="7">
    <source>
        <dbReference type="EMBL" id="GGX62439.1"/>
    </source>
</evidence>
<dbReference type="Proteomes" id="UP000626148">
    <property type="component" value="Unassembled WGS sequence"/>
</dbReference>
<dbReference type="PIRSF" id="PIRSF000103">
    <property type="entry name" value="HIBADH"/>
    <property type="match status" value="1"/>
</dbReference>
<dbReference type="InterPro" id="IPR008927">
    <property type="entry name" value="6-PGluconate_DH-like_C_sf"/>
</dbReference>
<keyword evidence="8" id="KW-1185">Reference proteome</keyword>
<comment type="similarity">
    <text evidence="1">Belongs to the HIBADH-related family.</text>
</comment>
<evidence type="ECO:0000256" key="4">
    <source>
        <dbReference type="PIRSR" id="PIRSR000103-1"/>
    </source>
</evidence>
<dbReference type="PANTHER" id="PTHR43060">
    <property type="entry name" value="3-HYDROXYISOBUTYRATE DEHYDROGENASE-LIKE 1, MITOCHONDRIAL-RELATED"/>
    <property type="match status" value="1"/>
</dbReference>
<evidence type="ECO:0000256" key="2">
    <source>
        <dbReference type="ARBA" id="ARBA00023002"/>
    </source>
</evidence>
<evidence type="ECO:0000313" key="8">
    <source>
        <dbReference type="Proteomes" id="UP000626148"/>
    </source>
</evidence>
<comment type="caution">
    <text evidence="7">The sequence shown here is derived from an EMBL/GenBank/DDBJ whole genome shotgun (WGS) entry which is preliminary data.</text>
</comment>
<keyword evidence="3" id="KW-0520">NAD</keyword>
<name>A0A918NF24_9GAMM</name>
<dbReference type="RefSeq" id="WP_189610663.1">
    <property type="nucleotide sequence ID" value="NZ_BMXR01000008.1"/>
</dbReference>
<dbReference type="Pfam" id="PF14833">
    <property type="entry name" value="NAD_binding_11"/>
    <property type="match status" value="1"/>
</dbReference>
<dbReference type="Gene3D" id="1.10.1040.10">
    <property type="entry name" value="N-(1-d-carboxylethyl)-l-norvaline Dehydrogenase, domain 2"/>
    <property type="match status" value="1"/>
</dbReference>
<dbReference type="GO" id="GO:0016491">
    <property type="term" value="F:oxidoreductase activity"/>
    <property type="evidence" value="ECO:0007669"/>
    <property type="project" value="UniProtKB-KW"/>
</dbReference>
<dbReference type="InterPro" id="IPR036291">
    <property type="entry name" value="NAD(P)-bd_dom_sf"/>
</dbReference>
<dbReference type="PROSITE" id="PS00895">
    <property type="entry name" value="3_HYDROXYISOBUT_DH"/>
    <property type="match status" value="1"/>
</dbReference>
<accession>A0A918NF24</accession>
<evidence type="ECO:0000259" key="5">
    <source>
        <dbReference type="Pfam" id="PF03446"/>
    </source>
</evidence>
<dbReference type="InterPro" id="IPR006115">
    <property type="entry name" value="6PGDH_NADP-bd"/>
</dbReference>
<dbReference type="InterPro" id="IPR002204">
    <property type="entry name" value="3-OH-isobutyrate_DH-rel_CS"/>
</dbReference>
<dbReference type="GO" id="GO:0016054">
    <property type="term" value="P:organic acid catabolic process"/>
    <property type="evidence" value="ECO:0007669"/>
    <property type="project" value="UniProtKB-ARBA"/>
</dbReference>
<dbReference type="PANTHER" id="PTHR43060:SF15">
    <property type="entry name" value="3-HYDROXYISOBUTYRATE DEHYDROGENASE-LIKE 1, MITOCHONDRIAL-RELATED"/>
    <property type="match status" value="1"/>
</dbReference>
<dbReference type="GO" id="GO:0051287">
    <property type="term" value="F:NAD binding"/>
    <property type="evidence" value="ECO:0007669"/>
    <property type="project" value="InterPro"/>
</dbReference>
<feature type="domain" description="3-hydroxyisobutyrate dehydrogenase-like NAD-binding" evidence="6">
    <location>
        <begin position="169"/>
        <end position="288"/>
    </location>
</feature>
<feature type="domain" description="6-phosphogluconate dehydrogenase NADP-binding" evidence="5">
    <location>
        <begin position="6"/>
        <end position="162"/>
    </location>
</feature>
<dbReference type="GO" id="GO:0050661">
    <property type="term" value="F:NADP binding"/>
    <property type="evidence" value="ECO:0007669"/>
    <property type="project" value="InterPro"/>
</dbReference>
<dbReference type="SUPFAM" id="SSF51735">
    <property type="entry name" value="NAD(P)-binding Rossmann-fold domains"/>
    <property type="match status" value="1"/>
</dbReference>